<protein>
    <submittedName>
        <fullName evidence="2">Adho45-like protein</fullName>
    </submittedName>
</protein>
<dbReference type="Proteomes" id="UP000500845">
    <property type="component" value="Segment"/>
</dbReference>
<feature type="compositionally biased region" description="Low complexity" evidence="1">
    <location>
        <begin position="9"/>
        <end position="27"/>
    </location>
</feature>
<dbReference type="EMBL" id="MH394321">
    <property type="protein sequence ID" value="AXS67704.1"/>
    <property type="molecule type" value="Genomic_DNA"/>
</dbReference>
<dbReference type="KEGG" id="vg:65102157"/>
<evidence type="ECO:0000256" key="1">
    <source>
        <dbReference type="SAM" id="MobiDB-lite"/>
    </source>
</evidence>
<keyword evidence="3" id="KW-1185">Reference proteome</keyword>
<reference evidence="2 3" key="1">
    <citation type="journal article" date="2018" name="J. Invertebr. Pathol.">
        <title>Morphological, genetic and biological characterisation of a novel alphabaculovirus isolated from Cryptophlebia peltastica (Lepidoptera: Tortricidae).</title>
        <authorList>
            <person name="Marsberg T."/>
            <person name="Jukes M.D."/>
            <person name="Krejmer-Rabalska M."/>
            <person name="Rabalski L."/>
            <person name="Knox C.M."/>
            <person name="Moore S.D."/>
            <person name="Hill M.P."/>
            <person name="Szewczyk B."/>
        </authorList>
    </citation>
    <scope>NUCLEOTIDE SEQUENCE [LARGE SCALE GENOMIC DNA]</scope>
    <source>
        <strain evidence="2">SA</strain>
    </source>
</reference>
<accession>A0A346RNQ7</accession>
<name>A0A346RNQ7_9ABAC</name>
<sequence length="255" mass="29912">MANKDIPDYDIIYQDNNNDSENNPDPNETAAEIIEYRQKIIQIKPLMMPIVHENIESIQNGFNVLITYLNFELFVKLEKILKLTSKLSNKILYEDIMSNFGKYDINARNYSKMSELIFKYYYSLLDNIENIVPILINVNYTHNKTNISLLICGVVNNLAINMLRRFLKAQVTKPNEEMNVPIRFQSKVHINQNILTKKINHVLSRIHNNVYYKYTNDNDVNNIKTLKVKKENMIDHIKVVVIVQKTTLNFNNVIN</sequence>
<dbReference type="RefSeq" id="YP_010086912.1">
    <property type="nucleotide sequence ID" value="NC_055500.1"/>
</dbReference>
<evidence type="ECO:0000313" key="2">
    <source>
        <dbReference type="EMBL" id="AXS67704.1"/>
    </source>
</evidence>
<organism evidence="2 3">
    <name type="scientific">Cryptophlebia peltastica nucleopolyhedrovirus</name>
    <dbReference type="NCBI Taxonomy" id="2304025"/>
    <lineage>
        <taxon>Viruses</taxon>
        <taxon>Viruses incertae sedis</taxon>
        <taxon>Naldaviricetes</taxon>
        <taxon>Lefavirales</taxon>
        <taxon>Baculoviridae</taxon>
        <taxon>Alphabaculovirus</taxon>
        <taxon>Alphabaculovirus crypeltasticae</taxon>
    </lineage>
</organism>
<proteinExistence type="predicted"/>
<evidence type="ECO:0000313" key="3">
    <source>
        <dbReference type="Proteomes" id="UP000500845"/>
    </source>
</evidence>
<dbReference type="GeneID" id="65102157"/>
<feature type="region of interest" description="Disordered" evidence="1">
    <location>
        <begin position="1"/>
        <end position="27"/>
    </location>
</feature>